<organism evidence="1 2">
    <name type="scientific">Cryptomeria japonica</name>
    <name type="common">Japanese cedar</name>
    <name type="synonym">Cupressus japonica</name>
    <dbReference type="NCBI Taxonomy" id="3369"/>
    <lineage>
        <taxon>Eukaryota</taxon>
        <taxon>Viridiplantae</taxon>
        <taxon>Streptophyta</taxon>
        <taxon>Embryophyta</taxon>
        <taxon>Tracheophyta</taxon>
        <taxon>Spermatophyta</taxon>
        <taxon>Pinopsida</taxon>
        <taxon>Pinidae</taxon>
        <taxon>Conifers II</taxon>
        <taxon>Cupressales</taxon>
        <taxon>Cupressaceae</taxon>
        <taxon>Cryptomeria</taxon>
    </lineage>
</organism>
<evidence type="ECO:0000313" key="1">
    <source>
        <dbReference type="EMBL" id="GLJ59862.1"/>
    </source>
</evidence>
<dbReference type="Proteomes" id="UP001234787">
    <property type="component" value="Unassembled WGS sequence"/>
</dbReference>
<keyword evidence="2" id="KW-1185">Reference proteome</keyword>
<dbReference type="EMBL" id="BSEH01002345">
    <property type="protein sequence ID" value="GLJ59862.1"/>
    <property type="molecule type" value="Genomic_DNA"/>
</dbReference>
<reference evidence="1" key="1">
    <citation type="submission" date="2022-12" db="EMBL/GenBank/DDBJ databases">
        <title>Chromosome-Level Genome Assembly of Japanese Cedar (Cryptomeriajaponica D. Don).</title>
        <authorList>
            <person name="Fujino T."/>
            <person name="Yamaguchi K."/>
            <person name="Yokoyama T."/>
            <person name="Hamanaka T."/>
            <person name="Harazono Y."/>
            <person name="Kamada H."/>
            <person name="Kobayashi W."/>
            <person name="Ujino-Ihara T."/>
            <person name="Uchiyama K."/>
            <person name="Matsumoto A."/>
            <person name="Izuno A."/>
            <person name="Tsumura Y."/>
            <person name="Toyoda A."/>
            <person name="Shigenobu S."/>
            <person name="Moriguchi Y."/>
            <person name="Ueno S."/>
            <person name="Kasahara M."/>
        </authorList>
    </citation>
    <scope>NUCLEOTIDE SEQUENCE</scope>
</reference>
<accession>A0AAD3NWE6</accession>
<sequence>MRIKAVGKEWPKLVSDETKVETEGNQAAAIVCLLEGNEAMKIHEGGKVEGEGKVKTEKEVMGDHYLVERE</sequence>
<proteinExistence type="predicted"/>
<name>A0AAD3NWE6_CRYJA</name>
<comment type="caution">
    <text evidence="1">The sequence shown here is derived from an EMBL/GenBank/DDBJ whole genome shotgun (WGS) entry which is preliminary data.</text>
</comment>
<gene>
    <name evidence="1" type="ORF">SUGI_1525000</name>
</gene>
<dbReference type="AlphaFoldDB" id="A0AAD3NWE6"/>
<protein>
    <submittedName>
        <fullName evidence="1">Uncharacterized protein</fullName>
    </submittedName>
</protein>
<feature type="non-terminal residue" evidence="1">
    <location>
        <position position="1"/>
    </location>
</feature>
<evidence type="ECO:0000313" key="2">
    <source>
        <dbReference type="Proteomes" id="UP001234787"/>
    </source>
</evidence>